<accession>C7J2P0</accession>
<name>C7J2P0_ORYSJ</name>
<sequence>KPCSAPVLATATPSGAVQLLEGGVAFGALVSTPPQGNSLGENLRLASIGRCRRSVGVNFLKASF</sequence>
<evidence type="ECO:0000313" key="2">
    <source>
        <dbReference type="Proteomes" id="UP000000763"/>
    </source>
</evidence>
<reference evidence="2" key="2">
    <citation type="journal article" date="2008" name="Nucleic Acids Res.">
        <title>The rice annotation project database (RAP-DB): 2008 update.</title>
        <authorList>
            <consortium name="The rice annotation project (RAP)"/>
        </authorList>
    </citation>
    <scope>GENOME REANNOTATION</scope>
    <source>
        <strain evidence="2">cv. Nipponbare</strain>
    </source>
</reference>
<organism evidence="1 2">
    <name type="scientific">Oryza sativa subsp. japonica</name>
    <name type="common">Rice</name>
    <dbReference type="NCBI Taxonomy" id="39947"/>
    <lineage>
        <taxon>Eukaryota</taxon>
        <taxon>Viridiplantae</taxon>
        <taxon>Streptophyta</taxon>
        <taxon>Embryophyta</taxon>
        <taxon>Tracheophyta</taxon>
        <taxon>Spermatophyta</taxon>
        <taxon>Magnoliopsida</taxon>
        <taxon>Liliopsida</taxon>
        <taxon>Poales</taxon>
        <taxon>Poaceae</taxon>
        <taxon>BOP clade</taxon>
        <taxon>Oryzoideae</taxon>
        <taxon>Oryzeae</taxon>
        <taxon>Oryzinae</taxon>
        <taxon>Oryza</taxon>
        <taxon>Oryza sativa</taxon>
    </lineage>
</organism>
<dbReference type="KEGG" id="dosa:Os05g0191300"/>
<reference evidence="1 2" key="1">
    <citation type="journal article" date="2005" name="Nature">
        <title>The map-based sequence of the rice genome.</title>
        <authorList>
            <consortium name="International rice genome sequencing project (IRGSP)"/>
            <person name="Matsumoto T."/>
            <person name="Wu J."/>
            <person name="Kanamori H."/>
            <person name="Katayose Y."/>
            <person name="Fujisawa M."/>
            <person name="Namiki N."/>
            <person name="Mizuno H."/>
            <person name="Yamamoto K."/>
            <person name="Antonio B.A."/>
            <person name="Baba T."/>
            <person name="Sakata K."/>
            <person name="Nagamura Y."/>
            <person name="Aoki H."/>
            <person name="Arikawa K."/>
            <person name="Arita K."/>
            <person name="Bito T."/>
            <person name="Chiden Y."/>
            <person name="Fujitsuka N."/>
            <person name="Fukunaka R."/>
            <person name="Hamada M."/>
            <person name="Harada C."/>
            <person name="Hayashi A."/>
            <person name="Hijishita S."/>
            <person name="Honda M."/>
            <person name="Hosokawa S."/>
            <person name="Ichikawa Y."/>
            <person name="Idonuma A."/>
            <person name="Iijima M."/>
            <person name="Ikeda M."/>
            <person name="Ikeno M."/>
            <person name="Ito K."/>
            <person name="Ito S."/>
            <person name="Ito T."/>
            <person name="Ito Y."/>
            <person name="Ito Y."/>
            <person name="Iwabuchi A."/>
            <person name="Kamiya K."/>
            <person name="Karasawa W."/>
            <person name="Kurita K."/>
            <person name="Katagiri S."/>
            <person name="Kikuta A."/>
            <person name="Kobayashi H."/>
            <person name="Kobayashi N."/>
            <person name="Machita K."/>
            <person name="Maehara T."/>
            <person name="Masukawa M."/>
            <person name="Mizubayashi T."/>
            <person name="Mukai Y."/>
            <person name="Nagasaki H."/>
            <person name="Nagata Y."/>
            <person name="Naito S."/>
            <person name="Nakashima M."/>
            <person name="Nakama Y."/>
            <person name="Nakamichi Y."/>
            <person name="Nakamura M."/>
            <person name="Meguro A."/>
            <person name="Negishi M."/>
            <person name="Ohta I."/>
            <person name="Ohta T."/>
            <person name="Okamoto M."/>
            <person name="Ono N."/>
            <person name="Saji S."/>
            <person name="Sakaguchi M."/>
            <person name="Sakai K."/>
            <person name="Shibata M."/>
            <person name="Shimokawa T."/>
            <person name="Song J."/>
            <person name="Takazaki Y."/>
            <person name="Terasawa K."/>
            <person name="Tsugane M."/>
            <person name="Tsuji K."/>
            <person name="Ueda S."/>
            <person name="Waki K."/>
            <person name="Yamagata H."/>
            <person name="Yamamoto M."/>
            <person name="Yamamoto S."/>
            <person name="Yamane H."/>
            <person name="Yoshiki S."/>
            <person name="Yoshihara R."/>
            <person name="Yukawa K."/>
            <person name="Zhong H."/>
            <person name="Yano M."/>
            <person name="Yuan Q."/>
            <person name="Ouyang S."/>
            <person name="Liu J."/>
            <person name="Jones K.M."/>
            <person name="Gansberger K."/>
            <person name="Moffat K."/>
            <person name="Hill J."/>
            <person name="Bera J."/>
            <person name="Fadrosh D."/>
            <person name="Jin S."/>
            <person name="Johri S."/>
            <person name="Kim M."/>
            <person name="Overton L."/>
            <person name="Reardon M."/>
            <person name="Tsitrin T."/>
            <person name="Vuong H."/>
            <person name="Weaver B."/>
            <person name="Ciecko A."/>
            <person name="Tallon L."/>
            <person name="Jackson J."/>
            <person name="Pai G."/>
            <person name="Aken S.V."/>
            <person name="Utterback T."/>
            <person name="Reidmuller S."/>
            <person name="Feldblyum T."/>
            <person name="Hsiao J."/>
            <person name="Zismann V."/>
            <person name="Iobst S."/>
            <person name="de Vazeille A.R."/>
            <person name="Buell C.R."/>
            <person name="Ying K."/>
            <person name="Li Y."/>
            <person name="Lu T."/>
            <person name="Huang Y."/>
            <person name="Zhao Q."/>
            <person name="Feng Q."/>
            <person name="Zhang L."/>
            <person name="Zhu J."/>
            <person name="Weng Q."/>
            <person name="Mu J."/>
            <person name="Lu Y."/>
            <person name="Fan D."/>
            <person name="Liu Y."/>
            <person name="Guan J."/>
            <person name="Zhang Y."/>
            <person name="Yu S."/>
            <person name="Liu X."/>
            <person name="Zhang Y."/>
            <person name="Hong G."/>
            <person name="Han B."/>
            <person name="Choisne N."/>
            <person name="Demange N."/>
            <person name="Orjeda G."/>
            <person name="Samain S."/>
            <person name="Cattolico L."/>
            <person name="Pelletier E."/>
            <person name="Couloux A."/>
            <person name="Segurens B."/>
            <person name="Wincker P."/>
            <person name="D'Hont A."/>
            <person name="Scarpelli C."/>
            <person name="Weissenbach J."/>
            <person name="Salanoubat M."/>
            <person name="Quetier F."/>
            <person name="Yu Y."/>
            <person name="Kim H.R."/>
            <person name="Rambo T."/>
            <person name="Currie J."/>
            <person name="Collura K."/>
            <person name="Luo M."/>
            <person name="Yang T."/>
            <person name="Ammiraju J.S.S."/>
            <person name="Engler F."/>
            <person name="Soderlund C."/>
            <person name="Wing R.A."/>
            <person name="Palmer L.E."/>
            <person name="de la Bastide M."/>
            <person name="Spiegel L."/>
            <person name="Nascimento L."/>
            <person name="Zutavern T."/>
            <person name="O'Shaughnessy A."/>
            <person name="Dike S."/>
            <person name="Dedhia N."/>
            <person name="Preston R."/>
            <person name="Balija V."/>
            <person name="McCombie W.R."/>
            <person name="Chow T."/>
            <person name="Chen H."/>
            <person name="Chung M."/>
            <person name="Chen C."/>
            <person name="Shaw J."/>
            <person name="Wu H."/>
            <person name="Hsiao K."/>
            <person name="Chao Y."/>
            <person name="Chu M."/>
            <person name="Cheng C."/>
            <person name="Hour A."/>
            <person name="Lee P."/>
            <person name="Lin S."/>
            <person name="Lin Y."/>
            <person name="Liou J."/>
            <person name="Liu S."/>
            <person name="Hsing Y."/>
            <person name="Raghuvanshi S."/>
            <person name="Mohanty A."/>
            <person name="Bharti A.K."/>
            <person name="Gaur A."/>
            <person name="Gupta V."/>
            <person name="Kumar D."/>
            <person name="Ravi V."/>
            <person name="Vij S."/>
            <person name="Kapur A."/>
            <person name="Khurana P."/>
            <person name="Khurana P."/>
            <person name="Khurana J.P."/>
            <person name="Tyagi A.K."/>
            <person name="Gaikwad K."/>
            <person name="Singh A."/>
            <person name="Dalal V."/>
            <person name="Srivastava S."/>
            <person name="Dixit A."/>
            <person name="Pal A.K."/>
            <person name="Ghazi I.A."/>
            <person name="Yadav M."/>
            <person name="Pandit A."/>
            <person name="Bhargava A."/>
            <person name="Sureshbabu K."/>
            <person name="Batra K."/>
            <person name="Sharma T.R."/>
            <person name="Mohapatra T."/>
            <person name="Singh N.K."/>
            <person name="Messing J."/>
            <person name="Nelson A.B."/>
            <person name="Fuks G."/>
            <person name="Kavchok S."/>
            <person name="Keizer G."/>
            <person name="Linton E."/>
            <person name="Llaca V."/>
            <person name="Song R."/>
            <person name="Tanyolac B."/>
            <person name="Young S."/>
            <person name="Ho-Il K."/>
            <person name="Hahn J.H."/>
            <person name="Sangsakoo G."/>
            <person name="Vanavichit A."/>
            <person name="de Mattos Luiz.A.T."/>
            <person name="Zimmer P.D."/>
            <person name="Malone G."/>
            <person name="Dellagostin O."/>
            <person name="de Oliveira A.C."/>
            <person name="Bevan M."/>
            <person name="Bancroft I."/>
            <person name="Minx P."/>
            <person name="Cordum H."/>
            <person name="Wilson R."/>
            <person name="Cheng Z."/>
            <person name="Jin W."/>
            <person name="Jiang J."/>
            <person name="Leong S.A."/>
            <person name="Iwama H."/>
            <person name="Gojobori T."/>
            <person name="Itoh T."/>
            <person name="Niimura Y."/>
            <person name="Fujii Y."/>
            <person name="Habara T."/>
            <person name="Sakai H."/>
            <person name="Sato Y."/>
            <person name="Wilson G."/>
            <person name="Kumar K."/>
            <person name="McCouch S."/>
            <person name="Juretic N."/>
            <person name="Hoen D."/>
            <person name="Wright S."/>
            <person name="Bruskiewich R."/>
            <person name="Bureau T."/>
            <person name="Miyao A."/>
            <person name="Hirochika H."/>
            <person name="Nishikawa T."/>
            <person name="Kadowaki K."/>
            <person name="Sugiura M."/>
            <person name="Burr B."/>
            <person name="Sasaki T."/>
        </authorList>
    </citation>
    <scope>NUCLEOTIDE SEQUENCE [LARGE SCALE GENOMIC DNA]</scope>
    <source>
        <strain evidence="2">cv. Nipponbare</strain>
    </source>
</reference>
<gene>
    <name evidence="1" type="ordered locus">Os05g0191300</name>
</gene>
<feature type="non-terminal residue" evidence="1">
    <location>
        <position position="1"/>
    </location>
</feature>
<proteinExistence type="predicted"/>
<dbReference type="EMBL" id="AP008211">
    <property type="protein sequence ID" value="BAH92985.1"/>
    <property type="molecule type" value="Genomic_DNA"/>
</dbReference>
<dbReference type="AlphaFoldDB" id="C7J2P0"/>
<dbReference type="Proteomes" id="UP000000763">
    <property type="component" value="Chromosome 5"/>
</dbReference>
<protein>
    <submittedName>
        <fullName evidence="1">Os05g0191300 protein</fullName>
    </submittedName>
</protein>
<evidence type="ECO:0000313" key="1">
    <source>
        <dbReference type="EMBL" id="BAH92985.1"/>
    </source>
</evidence>